<dbReference type="AlphaFoldDB" id="A0A0D1JCN6"/>
<protein>
    <submittedName>
        <fullName evidence="1">Uncharacterized protein</fullName>
    </submittedName>
</protein>
<gene>
    <name evidence="1" type="ORF">SC09_Contig28orf00280</name>
</gene>
<evidence type="ECO:0000313" key="1">
    <source>
        <dbReference type="EMBL" id="KIU10104.1"/>
    </source>
</evidence>
<comment type="caution">
    <text evidence="1">The sequence shown here is derived from an EMBL/GenBank/DDBJ whole genome shotgun (WGS) entry which is preliminary data.</text>
</comment>
<organism evidence="1 2">
    <name type="scientific">Bacillus subtilis</name>
    <dbReference type="NCBI Taxonomy" id="1423"/>
    <lineage>
        <taxon>Bacteria</taxon>
        <taxon>Bacillati</taxon>
        <taxon>Bacillota</taxon>
        <taxon>Bacilli</taxon>
        <taxon>Bacillales</taxon>
        <taxon>Bacillaceae</taxon>
        <taxon>Bacillus</taxon>
    </lineage>
</organism>
<dbReference type="Proteomes" id="UP000032247">
    <property type="component" value="Unassembled WGS sequence"/>
</dbReference>
<sequence length="115" mass="12488">MHPIVKKATRQSNVVTRNATNGAPITFENLAAESNNEFANPRSLGGNQRAVALEAAGNAEALVSPMRNRNRYNSNFPCKKARRIVKKLHIVIPTLVTHATPKRSSKLPTGSCISV</sequence>
<dbReference type="EMBL" id="JXBC01000006">
    <property type="protein sequence ID" value="KIU10104.1"/>
    <property type="molecule type" value="Genomic_DNA"/>
</dbReference>
<accession>A0A0D1JCN6</accession>
<dbReference type="PATRIC" id="fig|1423.173.peg.3555"/>
<name>A0A0D1JCN6_BACIU</name>
<evidence type="ECO:0000313" key="2">
    <source>
        <dbReference type="Proteomes" id="UP000032247"/>
    </source>
</evidence>
<proteinExistence type="predicted"/>
<reference evidence="1 2" key="1">
    <citation type="submission" date="2014-12" db="EMBL/GenBank/DDBJ databases">
        <title>Comparative genome analysis of Bacillus coagulans HM-08, Clostridium butyricum HM-68, Bacillus subtilis HM-66 and Bacillus licheniformis BL-09.</title>
        <authorList>
            <person name="Zhang H."/>
        </authorList>
    </citation>
    <scope>NUCLEOTIDE SEQUENCE [LARGE SCALE GENOMIC DNA]</scope>
    <source>
        <strain evidence="1 2">HM-66</strain>
    </source>
</reference>